<evidence type="ECO:0000259" key="15">
    <source>
        <dbReference type="Pfam" id="PF00401"/>
    </source>
</evidence>
<evidence type="ECO:0000256" key="4">
    <source>
        <dbReference type="ARBA" id="ARBA00014480"/>
    </source>
</evidence>
<feature type="region of interest" description="Disordered" evidence="14">
    <location>
        <begin position="101"/>
        <end position="121"/>
    </location>
</feature>
<dbReference type="InterPro" id="IPR001469">
    <property type="entry name" value="ATP_synth_F1_dsu/esu"/>
</dbReference>
<dbReference type="EMBL" id="CP029684">
    <property type="protein sequence ID" value="QAS70104.1"/>
    <property type="molecule type" value="Genomic_DNA"/>
</dbReference>
<keyword evidence="12" id="KW-1003">Cell membrane</keyword>
<dbReference type="CDD" id="cd12152">
    <property type="entry name" value="F1-ATPase_delta"/>
    <property type="match status" value="1"/>
</dbReference>
<dbReference type="InterPro" id="IPR036771">
    <property type="entry name" value="ATPsynth_dsu/esu_N"/>
</dbReference>
<feature type="domain" description="ATP synthase epsilon subunit C-terminal" evidence="15">
    <location>
        <begin position="96"/>
        <end position="140"/>
    </location>
</feature>
<dbReference type="PANTHER" id="PTHR13822:SF10">
    <property type="entry name" value="ATP SYNTHASE EPSILON CHAIN, CHLOROPLASTIC"/>
    <property type="match status" value="1"/>
</dbReference>
<dbReference type="NCBIfam" id="NF001846">
    <property type="entry name" value="PRK00571.1-3"/>
    <property type="match status" value="1"/>
</dbReference>
<dbReference type="Proteomes" id="UP000286907">
    <property type="component" value="Chromosome"/>
</dbReference>
<evidence type="ECO:0000313" key="17">
    <source>
        <dbReference type="EMBL" id="MDN6899404.1"/>
    </source>
</evidence>
<dbReference type="NCBIfam" id="TIGR01216">
    <property type="entry name" value="ATP_synt_epsi"/>
    <property type="match status" value="1"/>
</dbReference>
<dbReference type="PANTHER" id="PTHR13822">
    <property type="entry name" value="ATP SYNTHASE DELTA/EPSILON CHAIN"/>
    <property type="match status" value="1"/>
</dbReference>
<evidence type="ECO:0000256" key="13">
    <source>
        <dbReference type="RuleBase" id="RU003656"/>
    </source>
</evidence>
<evidence type="ECO:0000256" key="8">
    <source>
        <dbReference type="ARBA" id="ARBA00023196"/>
    </source>
</evidence>
<feature type="domain" description="ATP synthase F1 complex delta/epsilon subunit N-terminal" evidence="16">
    <location>
        <begin position="13"/>
        <end position="91"/>
    </location>
</feature>
<keyword evidence="12" id="KW-0375">Hydrogen ion transport</keyword>
<gene>
    <name evidence="12" type="primary">atpC</name>
    <name evidence="18" type="ORF">DLJ48_05980</name>
    <name evidence="17" type="ORF">EVC35_00050</name>
</gene>
<keyword evidence="8 12" id="KW-0139">CF(1)</keyword>
<reference evidence="18" key="3">
    <citation type="submission" date="2020-01" db="EMBL/GenBank/DDBJ databases">
        <authorList>
            <person name="Cousin F.J."/>
            <person name="Le Guellec R."/>
            <person name="Cretenet M."/>
        </authorList>
    </citation>
    <scope>NUCLEOTIDE SEQUENCE</scope>
    <source>
        <strain evidence="18">UCMA 15228</strain>
    </source>
</reference>
<proteinExistence type="inferred from homology"/>
<dbReference type="Gene3D" id="1.20.5.440">
    <property type="entry name" value="ATP synthase delta/epsilon subunit, C-terminal domain"/>
    <property type="match status" value="1"/>
</dbReference>
<evidence type="ECO:0000256" key="9">
    <source>
        <dbReference type="ARBA" id="ARBA00023310"/>
    </source>
</evidence>
<reference evidence="17" key="2">
    <citation type="submission" date="2019-01" db="EMBL/GenBank/DDBJ databases">
        <title>Oenococcus sicerae UCMA17102.</title>
        <authorList>
            <person name="Cousin F.J."/>
            <person name="Le Guellec R."/>
            <person name="Cretenet M."/>
        </authorList>
    </citation>
    <scope>NUCLEOTIDE SEQUENCE</scope>
    <source>
        <strain evidence="17">UCMA17102</strain>
    </source>
</reference>
<dbReference type="InterPro" id="IPR036794">
    <property type="entry name" value="ATP_F1_dsu/esu_C_sf"/>
</dbReference>
<reference evidence="18 19" key="1">
    <citation type="journal article" date="2019" name="Syst. Appl. Microbiol.">
        <title>Oenococcus sicerae sp. nov., isolated from French cider.</title>
        <authorList>
            <person name="Cousin F.J."/>
            <person name="Le Guellec R."/>
            <person name="Chagnot C."/>
            <person name="Goux D."/>
            <person name="Dalmasso M."/>
            <person name="Laplace J.M."/>
            <person name="Cretenet M."/>
        </authorList>
    </citation>
    <scope>NUCLEOTIDE SEQUENCE [LARGE SCALE GENOMIC DNA]</scope>
    <source>
        <strain evidence="18 19">UCMA 15228</strain>
    </source>
</reference>
<dbReference type="HAMAP" id="MF_00530">
    <property type="entry name" value="ATP_synth_epsil_bac"/>
    <property type="match status" value="1"/>
</dbReference>
<dbReference type="InterPro" id="IPR020547">
    <property type="entry name" value="ATP_synth_F1_esu_C"/>
</dbReference>
<dbReference type="GO" id="GO:0005524">
    <property type="term" value="F:ATP binding"/>
    <property type="evidence" value="ECO:0007669"/>
    <property type="project" value="UniProtKB-UniRule"/>
</dbReference>
<feature type="compositionally biased region" description="Basic and acidic residues" evidence="14">
    <location>
        <begin position="101"/>
        <end position="110"/>
    </location>
</feature>
<organism evidence="17 20">
    <name type="scientific">Oenococcus sicerae</name>
    <dbReference type="NCBI Taxonomy" id="2203724"/>
    <lineage>
        <taxon>Bacteria</taxon>
        <taxon>Bacillati</taxon>
        <taxon>Bacillota</taxon>
        <taxon>Bacilli</taxon>
        <taxon>Lactobacillales</taxon>
        <taxon>Lactobacillaceae</taxon>
        <taxon>Oenococcus</taxon>
    </lineage>
</organism>
<keyword evidence="6 12" id="KW-0406">Ion transport</keyword>
<keyword evidence="9 12" id="KW-0066">ATP synthesis</keyword>
<keyword evidence="19" id="KW-1185">Reference proteome</keyword>
<dbReference type="EMBL" id="SDWY01000001">
    <property type="protein sequence ID" value="MDN6899404.1"/>
    <property type="molecule type" value="Genomic_DNA"/>
</dbReference>
<comment type="subcellular location">
    <subcellularLocation>
        <location evidence="2 12">Cell membrane</location>
        <topology evidence="2 12">Peripheral membrane protein</topology>
    </subcellularLocation>
</comment>
<evidence type="ECO:0000259" key="16">
    <source>
        <dbReference type="Pfam" id="PF02823"/>
    </source>
</evidence>
<protein>
    <recommendedName>
        <fullName evidence="4 12">ATP synthase epsilon chain</fullName>
    </recommendedName>
    <alternativeName>
        <fullName evidence="11 12">ATP synthase F1 sector epsilon subunit</fullName>
    </alternativeName>
    <alternativeName>
        <fullName evidence="10 12">F-ATPase epsilon subunit</fullName>
    </alternativeName>
</protein>
<dbReference type="RefSeq" id="WP_128686575.1">
    <property type="nucleotide sequence ID" value="NZ_CP029684.2"/>
</dbReference>
<evidence type="ECO:0000256" key="10">
    <source>
        <dbReference type="ARBA" id="ARBA00030215"/>
    </source>
</evidence>
<evidence type="ECO:0000313" key="18">
    <source>
        <dbReference type="EMBL" id="QAS70104.1"/>
    </source>
</evidence>
<keyword evidence="7 12" id="KW-0472">Membrane</keyword>
<dbReference type="Gene3D" id="2.60.15.10">
    <property type="entry name" value="F0F1 ATP synthase delta/epsilon subunit, N-terminal"/>
    <property type="match status" value="1"/>
</dbReference>
<evidence type="ECO:0000256" key="2">
    <source>
        <dbReference type="ARBA" id="ARBA00004202"/>
    </source>
</evidence>
<dbReference type="Pfam" id="PF00401">
    <property type="entry name" value="ATP-synt_DE"/>
    <property type="match status" value="1"/>
</dbReference>
<evidence type="ECO:0000256" key="5">
    <source>
        <dbReference type="ARBA" id="ARBA00022448"/>
    </source>
</evidence>
<evidence type="ECO:0000256" key="12">
    <source>
        <dbReference type="HAMAP-Rule" id="MF_00530"/>
    </source>
</evidence>
<sequence length="142" mass="15397">MADDFPTTKNKFTANIVTPDGTVYDEKDISLAVLDTPVGELGIMANHIPAVVALKISQMRIHRGDHEDLYTVNGGFAEFSGNVLTVVADSAENSRDIDVSRAQAAEERAKTRASNAKTSDERARAQVALARAINRINTSKIR</sequence>
<dbReference type="SUPFAM" id="SSF51344">
    <property type="entry name" value="Epsilon subunit of F1F0-ATP synthase N-terminal domain"/>
    <property type="match status" value="1"/>
</dbReference>
<evidence type="ECO:0000313" key="20">
    <source>
        <dbReference type="Proteomes" id="UP001167919"/>
    </source>
</evidence>
<comment type="similarity">
    <text evidence="3 12 13">Belongs to the ATPase epsilon chain family.</text>
</comment>
<dbReference type="Proteomes" id="UP001167919">
    <property type="component" value="Unassembled WGS sequence"/>
</dbReference>
<dbReference type="GO" id="GO:0005886">
    <property type="term" value="C:plasma membrane"/>
    <property type="evidence" value="ECO:0007669"/>
    <property type="project" value="UniProtKB-SubCell"/>
</dbReference>
<evidence type="ECO:0000256" key="6">
    <source>
        <dbReference type="ARBA" id="ARBA00023065"/>
    </source>
</evidence>
<evidence type="ECO:0000256" key="3">
    <source>
        <dbReference type="ARBA" id="ARBA00005712"/>
    </source>
</evidence>
<evidence type="ECO:0000256" key="7">
    <source>
        <dbReference type="ARBA" id="ARBA00023136"/>
    </source>
</evidence>
<evidence type="ECO:0000313" key="19">
    <source>
        <dbReference type="Proteomes" id="UP000286907"/>
    </source>
</evidence>
<dbReference type="GO" id="GO:0045259">
    <property type="term" value="C:proton-transporting ATP synthase complex"/>
    <property type="evidence" value="ECO:0007669"/>
    <property type="project" value="UniProtKB-KW"/>
</dbReference>
<evidence type="ECO:0000256" key="11">
    <source>
        <dbReference type="ARBA" id="ARBA00031795"/>
    </source>
</evidence>
<dbReference type="AlphaFoldDB" id="A0AAJ1VML6"/>
<accession>A0AAJ1VML6</accession>
<evidence type="ECO:0000256" key="1">
    <source>
        <dbReference type="ARBA" id="ARBA00003543"/>
    </source>
</evidence>
<comment type="function">
    <text evidence="1 12">Produces ATP from ADP in the presence of a proton gradient across the membrane.</text>
</comment>
<name>A0AAJ1VML6_9LACO</name>
<dbReference type="GO" id="GO:0046933">
    <property type="term" value="F:proton-transporting ATP synthase activity, rotational mechanism"/>
    <property type="evidence" value="ECO:0007669"/>
    <property type="project" value="UniProtKB-UniRule"/>
</dbReference>
<keyword evidence="5 12" id="KW-0813">Transport</keyword>
<comment type="subunit">
    <text evidence="12 13">F-type ATPases have 2 components, CF(1) - the catalytic core - and CF(0) - the membrane proton channel. CF(1) has five subunits: alpha(3), beta(3), gamma(1), delta(1), epsilon(1). CF(0) has three main subunits: a, b and c.</text>
</comment>
<dbReference type="Pfam" id="PF02823">
    <property type="entry name" value="ATP-synt_DE_N"/>
    <property type="match status" value="1"/>
</dbReference>
<dbReference type="SUPFAM" id="SSF46604">
    <property type="entry name" value="Epsilon subunit of F1F0-ATP synthase C-terminal domain"/>
    <property type="match status" value="1"/>
</dbReference>
<dbReference type="InterPro" id="IPR020546">
    <property type="entry name" value="ATP_synth_F1_dsu/esu_N"/>
</dbReference>
<evidence type="ECO:0000256" key="14">
    <source>
        <dbReference type="SAM" id="MobiDB-lite"/>
    </source>
</evidence>